<protein>
    <submittedName>
        <fullName evidence="5">LacI family transcriptional regulator</fullName>
    </submittedName>
</protein>
<keyword evidence="2" id="KW-0238">DNA-binding</keyword>
<dbReference type="Gene3D" id="3.40.50.2300">
    <property type="match status" value="2"/>
</dbReference>
<dbReference type="GO" id="GO:0000976">
    <property type="term" value="F:transcription cis-regulatory region binding"/>
    <property type="evidence" value="ECO:0007669"/>
    <property type="project" value="TreeGrafter"/>
</dbReference>
<dbReference type="Proteomes" id="UP000319483">
    <property type="component" value="Unassembled WGS sequence"/>
</dbReference>
<evidence type="ECO:0000313" key="6">
    <source>
        <dbReference type="Proteomes" id="UP000319483"/>
    </source>
</evidence>
<name>A0A556RUY5_9GAMM</name>
<dbReference type="InterPro" id="IPR046335">
    <property type="entry name" value="LacI/GalR-like_sensor"/>
</dbReference>
<dbReference type="SMART" id="SM00354">
    <property type="entry name" value="HTH_LACI"/>
    <property type="match status" value="1"/>
</dbReference>
<evidence type="ECO:0000256" key="2">
    <source>
        <dbReference type="ARBA" id="ARBA00023125"/>
    </source>
</evidence>
<evidence type="ECO:0000313" key="5">
    <source>
        <dbReference type="EMBL" id="TSJ92683.1"/>
    </source>
</evidence>
<dbReference type="PROSITE" id="PS50932">
    <property type="entry name" value="HTH_LACI_2"/>
    <property type="match status" value="1"/>
</dbReference>
<dbReference type="PROSITE" id="PS00356">
    <property type="entry name" value="HTH_LACI_1"/>
    <property type="match status" value="1"/>
</dbReference>
<dbReference type="InterPro" id="IPR000843">
    <property type="entry name" value="HTH_LacI"/>
</dbReference>
<dbReference type="SUPFAM" id="SSF53822">
    <property type="entry name" value="Periplasmic binding protein-like I"/>
    <property type="match status" value="1"/>
</dbReference>
<proteinExistence type="predicted"/>
<reference evidence="5 6" key="1">
    <citation type="submission" date="2019-07" db="EMBL/GenBank/DDBJ databases">
        <title>Gilliamella genomes.</title>
        <authorList>
            <person name="Zheng H."/>
        </authorList>
    </citation>
    <scope>NUCLEOTIDE SEQUENCE [LARGE SCALE GENOMIC DNA]</scope>
    <source>
        <strain evidence="5 6">W8127</strain>
    </source>
</reference>
<keyword evidence="3" id="KW-0804">Transcription</keyword>
<dbReference type="Gene3D" id="1.10.260.40">
    <property type="entry name" value="lambda repressor-like DNA-binding domains"/>
    <property type="match status" value="1"/>
</dbReference>
<evidence type="ECO:0000256" key="1">
    <source>
        <dbReference type="ARBA" id="ARBA00023015"/>
    </source>
</evidence>
<dbReference type="GO" id="GO:0003700">
    <property type="term" value="F:DNA-binding transcription factor activity"/>
    <property type="evidence" value="ECO:0007669"/>
    <property type="project" value="TreeGrafter"/>
</dbReference>
<comment type="caution">
    <text evidence="5">The sequence shown here is derived from an EMBL/GenBank/DDBJ whole genome shotgun (WGS) entry which is preliminary data.</text>
</comment>
<accession>A0A556RUY5</accession>
<dbReference type="Pfam" id="PF13377">
    <property type="entry name" value="Peripla_BP_3"/>
    <property type="match status" value="1"/>
</dbReference>
<evidence type="ECO:0000259" key="4">
    <source>
        <dbReference type="PROSITE" id="PS50932"/>
    </source>
</evidence>
<evidence type="ECO:0000256" key="3">
    <source>
        <dbReference type="ARBA" id="ARBA00023163"/>
    </source>
</evidence>
<dbReference type="EMBL" id="VMHM01000024">
    <property type="protein sequence ID" value="TSJ92683.1"/>
    <property type="molecule type" value="Genomic_DNA"/>
</dbReference>
<dbReference type="RefSeq" id="WP_086326684.1">
    <property type="nucleotide sequence ID" value="NZ_CAMLAP010000066.1"/>
</dbReference>
<dbReference type="CDD" id="cd01575">
    <property type="entry name" value="PBP1_GntR"/>
    <property type="match status" value="1"/>
</dbReference>
<keyword evidence="1" id="KW-0805">Transcription regulation</keyword>
<dbReference type="Pfam" id="PF00356">
    <property type="entry name" value="LacI"/>
    <property type="match status" value="1"/>
</dbReference>
<sequence length="343" mass="38594">MQEIKKRKTTGQITLFDVARYAGVGTMTVSRALRTPDRVSDKLRQKIQIAVDALGYKPNVAASLLASASANRVIAVITPKIYDHCAQLWLNSLQTHLAKEGYTTLLIESYHYYKLESQMLDALYSHNLEAILLFQVEDESFIKQILQNKIVPILNIGKDYDGLTNMNVGIDDSLAMYMLTEHVIKKGYQHIGLLCANQEYQIFQQRLHGWHKAMLAYHLPTHRVINAAKPANFSTGSELLPDMLLNWPELDALICTTDELACGVLYECQRRHIRVPYQLAVTGFGDNEFSQVSFPALTTVALPYKEIGEYSASLLLDNLKNKKVTHETDLSALAPVVRLRASV</sequence>
<dbReference type="InterPro" id="IPR028082">
    <property type="entry name" value="Peripla_BP_I"/>
</dbReference>
<gene>
    <name evidence="5" type="ORF">FPQ15_13900</name>
</gene>
<dbReference type="AlphaFoldDB" id="A0A556RUY5"/>
<dbReference type="PANTHER" id="PTHR30146">
    <property type="entry name" value="LACI-RELATED TRANSCRIPTIONAL REPRESSOR"/>
    <property type="match status" value="1"/>
</dbReference>
<dbReference type="InterPro" id="IPR010982">
    <property type="entry name" value="Lambda_DNA-bd_dom_sf"/>
</dbReference>
<dbReference type="PANTHER" id="PTHR30146:SF33">
    <property type="entry name" value="TRANSCRIPTIONAL REGULATOR"/>
    <property type="match status" value="1"/>
</dbReference>
<feature type="domain" description="HTH lacI-type" evidence="4">
    <location>
        <begin position="13"/>
        <end position="67"/>
    </location>
</feature>
<dbReference type="SUPFAM" id="SSF47413">
    <property type="entry name" value="lambda repressor-like DNA-binding domains"/>
    <property type="match status" value="1"/>
</dbReference>
<dbReference type="CDD" id="cd01392">
    <property type="entry name" value="HTH_LacI"/>
    <property type="match status" value="1"/>
</dbReference>
<organism evidence="5 6">
    <name type="scientific">Gilliamella apicola</name>
    <dbReference type="NCBI Taxonomy" id="1196095"/>
    <lineage>
        <taxon>Bacteria</taxon>
        <taxon>Pseudomonadati</taxon>
        <taxon>Pseudomonadota</taxon>
        <taxon>Gammaproteobacteria</taxon>
        <taxon>Orbales</taxon>
        <taxon>Orbaceae</taxon>
        <taxon>Gilliamella</taxon>
    </lineage>
</organism>